<evidence type="ECO:0000256" key="1">
    <source>
        <dbReference type="ARBA" id="ARBA00010617"/>
    </source>
</evidence>
<dbReference type="PRINTS" id="PR00463">
    <property type="entry name" value="EP450I"/>
</dbReference>
<dbReference type="InterPro" id="IPR001128">
    <property type="entry name" value="Cyt_P450"/>
</dbReference>
<dbReference type="PROSITE" id="PS00086">
    <property type="entry name" value="CYTOCHROME_P450"/>
    <property type="match status" value="1"/>
</dbReference>
<comment type="similarity">
    <text evidence="1 7">Belongs to the cytochrome P450 family.</text>
</comment>
<sequence length="472" mass="54510">MHRKELIKIKDLSSPKGHSILGHLPQFNTHNKHQVLERWVDECGDLFKINFVGKEFIVSAKPSLNNTILRLRPEKFKRFSKIDEILKEMGVSGVFNAEGAHWKRHRKPIAEALNMQHVKGYYPIILDKTNSLLDKFKTYSKENIAIDVQKELMLFTIDITTEIAFGHKLDTINNADNSFQKHLEVIFPMINERITAPIPIWRFIKRKKDEVLQKSINAIEKIIYEFIDESRNKIKNNPELKAQPSNFLEALLLANENDVFNDEEVYGNIFTMLLAGEDTTSNSISWTLFYLSQHPEVVNKIREEANTVYFNDDAPASFEKLSELKYTNAVVQEAIRLKPTTPQLYFEANEDIEIEGLLIPKNGKVILQNKVAQTSEAYFTNANSFEPERWLVSECPMHKKHSPQVIKAFGGGPRYCPGMFLAINEMVTLVSTLCKHFNFKLAVKPEEIVEQFEFTMYPKNLLVEFINIKSKN</sequence>
<evidence type="ECO:0000256" key="4">
    <source>
        <dbReference type="ARBA" id="ARBA00023002"/>
    </source>
</evidence>
<dbReference type="InterPro" id="IPR050196">
    <property type="entry name" value="Cytochrome_P450_Monoox"/>
</dbReference>
<protein>
    <submittedName>
        <fullName evidence="8">Cytochrome P450</fullName>
    </submittedName>
</protein>
<dbReference type="InterPro" id="IPR017972">
    <property type="entry name" value="Cyt_P450_CS"/>
</dbReference>
<reference evidence="8" key="1">
    <citation type="submission" date="2022-05" db="EMBL/GenBank/DDBJ databases">
        <authorList>
            <person name="Park J.-S."/>
        </authorList>
    </citation>
    <scope>NUCLEOTIDE SEQUENCE</scope>
    <source>
        <strain evidence="8">2012CJ34-3</strain>
    </source>
</reference>
<keyword evidence="2 7" id="KW-0349">Heme</keyword>
<evidence type="ECO:0000256" key="2">
    <source>
        <dbReference type="ARBA" id="ARBA00022617"/>
    </source>
</evidence>
<keyword evidence="5 7" id="KW-0408">Iron</keyword>
<keyword evidence="3 7" id="KW-0479">Metal-binding</keyword>
<keyword evidence="6 7" id="KW-0503">Monooxygenase</keyword>
<dbReference type="SUPFAM" id="SSF48264">
    <property type="entry name" value="Cytochrome P450"/>
    <property type="match status" value="1"/>
</dbReference>
<evidence type="ECO:0000256" key="3">
    <source>
        <dbReference type="ARBA" id="ARBA00022723"/>
    </source>
</evidence>
<dbReference type="Pfam" id="PF00067">
    <property type="entry name" value="p450"/>
    <property type="match status" value="1"/>
</dbReference>
<accession>A0ABT0QC68</accession>
<evidence type="ECO:0000256" key="6">
    <source>
        <dbReference type="ARBA" id="ARBA00023033"/>
    </source>
</evidence>
<dbReference type="Proteomes" id="UP001165381">
    <property type="component" value="Unassembled WGS sequence"/>
</dbReference>
<comment type="caution">
    <text evidence="8">The sequence shown here is derived from an EMBL/GenBank/DDBJ whole genome shotgun (WGS) entry which is preliminary data.</text>
</comment>
<dbReference type="Gene3D" id="1.10.630.10">
    <property type="entry name" value="Cytochrome P450"/>
    <property type="match status" value="1"/>
</dbReference>
<dbReference type="PANTHER" id="PTHR24291">
    <property type="entry name" value="CYTOCHROME P450 FAMILY 4"/>
    <property type="match status" value="1"/>
</dbReference>
<dbReference type="RefSeq" id="WP_249972434.1">
    <property type="nucleotide sequence ID" value="NZ_JAMFLZ010000002.1"/>
</dbReference>
<keyword evidence="4 7" id="KW-0560">Oxidoreductase</keyword>
<dbReference type="EMBL" id="JAMFLZ010000002">
    <property type="protein sequence ID" value="MCL6294572.1"/>
    <property type="molecule type" value="Genomic_DNA"/>
</dbReference>
<organism evidence="8 9">
    <name type="scientific">Jejuia spongiicola</name>
    <dbReference type="NCBI Taxonomy" id="2942207"/>
    <lineage>
        <taxon>Bacteria</taxon>
        <taxon>Pseudomonadati</taxon>
        <taxon>Bacteroidota</taxon>
        <taxon>Flavobacteriia</taxon>
        <taxon>Flavobacteriales</taxon>
        <taxon>Flavobacteriaceae</taxon>
        <taxon>Jejuia</taxon>
    </lineage>
</organism>
<gene>
    <name evidence="8" type="ORF">M3P09_06175</name>
</gene>
<evidence type="ECO:0000313" key="8">
    <source>
        <dbReference type="EMBL" id="MCL6294572.1"/>
    </source>
</evidence>
<evidence type="ECO:0000256" key="7">
    <source>
        <dbReference type="RuleBase" id="RU000461"/>
    </source>
</evidence>
<keyword evidence="9" id="KW-1185">Reference proteome</keyword>
<evidence type="ECO:0000256" key="5">
    <source>
        <dbReference type="ARBA" id="ARBA00023004"/>
    </source>
</evidence>
<dbReference type="InterPro" id="IPR002401">
    <property type="entry name" value="Cyt_P450_E_grp-I"/>
</dbReference>
<dbReference type="PRINTS" id="PR00385">
    <property type="entry name" value="P450"/>
</dbReference>
<evidence type="ECO:0000313" key="9">
    <source>
        <dbReference type="Proteomes" id="UP001165381"/>
    </source>
</evidence>
<name>A0ABT0QC68_9FLAO</name>
<dbReference type="InterPro" id="IPR036396">
    <property type="entry name" value="Cyt_P450_sf"/>
</dbReference>
<dbReference type="PANTHER" id="PTHR24291:SF50">
    <property type="entry name" value="BIFUNCTIONAL ALBAFLAVENONE MONOOXYGENASE_TERPENE SYNTHASE"/>
    <property type="match status" value="1"/>
</dbReference>
<proteinExistence type="inferred from homology"/>